<dbReference type="FunFam" id="3.40.50.1000:FF:000004">
    <property type="entry name" value="Sodium/potassium-transporting ATPase subunit alpha"/>
    <property type="match status" value="4"/>
</dbReference>
<feature type="transmembrane region" description="Helical" evidence="25">
    <location>
        <begin position="1495"/>
        <end position="1511"/>
    </location>
</feature>
<keyword evidence="7" id="KW-0740">Sodium/potassium transport</keyword>
<keyword evidence="4" id="KW-1003">Cell membrane</keyword>
<feature type="transmembrane region" description="Helical" evidence="25">
    <location>
        <begin position="3505"/>
        <end position="3522"/>
    </location>
</feature>
<feature type="domain" description="Cation-transporting P-type ATPase N-terminal" evidence="26">
    <location>
        <begin position="1558"/>
        <end position="1632"/>
    </location>
</feature>
<keyword evidence="19" id="KW-0739">Sodium transport</keyword>
<evidence type="ECO:0000256" key="9">
    <source>
        <dbReference type="ARBA" id="ARBA00022723"/>
    </source>
</evidence>
<dbReference type="GO" id="GO:1990573">
    <property type="term" value="P:potassium ion import across plasma membrane"/>
    <property type="evidence" value="ECO:0007669"/>
    <property type="project" value="TreeGrafter"/>
</dbReference>
<comment type="caution">
    <text evidence="27">The sequence shown here is derived from an EMBL/GenBank/DDBJ whole genome shotgun (WGS) entry which is preliminary data.</text>
</comment>
<evidence type="ECO:0000256" key="21">
    <source>
        <dbReference type="ARBA" id="ARBA00038795"/>
    </source>
</evidence>
<dbReference type="GO" id="GO:0005524">
    <property type="term" value="F:ATP binding"/>
    <property type="evidence" value="ECO:0007669"/>
    <property type="project" value="UniProtKB-KW"/>
</dbReference>
<feature type="transmembrane region" description="Helical" evidence="25">
    <location>
        <begin position="2306"/>
        <end position="2329"/>
    </location>
</feature>
<evidence type="ECO:0000256" key="4">
    <source>
        <dbReference type="ARBA" id="ARBA00022475"/>
    </source>
</evidence>
<dbReference type="Pfam" id="PF13246">
    <property type="entry name" value="Cation_ATPase"/>
    <property type="match status" value="4"/>
</dbReference>
<dbReference type="GO" id="GO:0036376">
    <property type="term" value="P:sodium ion export across plasma membrane"/>
    <property type="evidence" value="ECO:0007669"/>
    <property type="project" value="TreeGrafter"/>
</dbReference>
<sequence>MDSFKNLVPHQALVIRDGEKKSINAEEVVAGDLVEIKSGDRVPADLRIISAHGCKVDNSSLTGESEPQTRTPEFSNENPLETRNIVFFSTNCLEGSARGIVINTGDHTVMGRIAILASSLEGGKTPIAKEIEHFIHIITVVAVCLGMSFFILSLMLGYGWLEAVIFLIGIIVANVPEGMLATVTVCLTLTAKRMAKKNCLVKNLEAVETLGSTSTICSDKTGTLTQNRMTVAHMWFDNQIHEMDTTENQSGTSFDRSSPTWSALARVAGLCNRAEFLADQNKEKSILKRETNGDASDSALLKCIELCYGSVMEMRDKHPKLAEIPFNSSNKYQVSVHENPNPSEPRHLLVIKGAPERILDLCSNIMIQGKELPMNDEMKDSFQHTYVKLGSLGERVLGFCHLNLPSDQFPEGFAFDTEVLNFPINNLCFIGLMSMIDPPRAAVPDAVAKCRSAGIKVIMVTGDHPITAKAIAKGVGIISEGTETVEDIAARLNIPVGDVHRREAKACVVHGSELKDMSPEELDDILRNHTEIVFARTSPQQKLIIVEGCQRQGAIVAVTGDGVNDSPALKKADIGVAMGIAGSDVSKQAADMILLDDNFASIVTGVEEGRLIFDNLKKTITYTLTSNVPEISPFLLFIIAGIPLPLGTVAILCIDLGTDMVPAISLVFESAESDIMKRLPRNPQKDKLVNEKLVSLAYGQLGMIQAVAGFFTYFVILAENGFLPTYVLGLRIYWDDKYHNDLEDSYGQQWVRLPTLYFREKNKYKATNNNGKNEENVSDLKKELDLLYLGAALASVVIITGCFSYYQEAKSSKIMESFKNLVPQVDNSSLTGESEPQPRSSEFSHENPLETKNIVFFSTNCVEGSATGVVISTGDRTVMGRIATLASSLEVGKTPIAIEIEHFIHIITTVAIFLGVTFCTLSLILGYGWLEAVIFLIGIIVANVPEGLLATVTVCLTLTAKRMAKKNCLVKNLEAVETLGSTSTICSDKTGTLTQNRMTVAHMWFDNQIHEMDTTENQSGTSFDRSSPTWSALARVAGLCNRAEFLANQSNVPILKRKTAGDASETAFLKCIELCSGSVKDMRYKYPKMAEIPFNSTNKYQLSIHKNPNPAETKHVLLMKGAPEKILDRCSTIMLQGKEQPLDDEIKDTFQNAYMTLGGLGERVIGFCHFNLPDNEFPEGFVFDIDEINFPSENLCFIGLISMIDPPRAAVPDAVAKCRTAGIKVIMVTGDHPITAKAIAKGVGIISENTETVEDIAARLNIPVEEVDPREAKACVVHGGQLKDMSPEDLDDLLRNHTEIVFARTSPQQKLIIVEGCQRQGAIVAVTGDGVNDSPALKKADIGVAMGIAGSDVSKQAADMILLDDNFASIVTGVEEGRLIFDNLKKSIAYTLTSKIPEMTPFLFFVTAGIPLPLGTITILCIDLGTDMVPAISLAYEAAESDIMKRQPRNAKTDKLVNERLISMAYGQIEEMGVALFLAYCPGMDVALKMYPPEPAWLLCGVPYALLIFFYDEGRRYLLRRNPEGITFKLELNSTGKYIISNKENFTVKHHSTLVFRDDHKLSLDELQHKYGTDLNRGLSSYRAKEIFDRDGPNALTPPTTTPEWVKFCKQLFGGFCTLLWIGAFLCFLAYTIQVTTESEPVNDNLYLGIVLAAVVMVTGCFSYYQEAKSSKIMESFKKLVPQQALVVRDGERKSINAEDVVVGDLVEIKGGDRIPADLRIIAAQGCKVDNSSLTGESEPQSRTPQFSHENPLETKNIAFLSTNCVEGSATGIVINTGDCTVMGRIAILASSLEVGQTPINIEIEHFIHIITGVAFFLGGTFSILSLILGYTWLEAVIFLIGLIVANVPEGLLATVTVCLTLTAKRMAKKNCLVKNLEAVETLGSTSTICSDKTGTLTQNRMTVAHMWFDNQIHEADTTENQSGTSFDRTSPTWSALARVAGLCNRAVFLAEQSDVPILKRDTSGDASESALLKCIELCCGSVKDMREKYTKIAEIPFNSTNKYQLSVHKNPNTSETKHLLVMKGAPEKILDRCSTIMIQGKDQPLNEEMKDAFQNVYLKLGGLGERVLGFCHFNLPDDQFPEGFAFDIEEVNFPTENLCFVGLMSMIDPPRAAVPDAVAKCRSAGIKVVMVTGDHPITAKAIARGVGIISEGSETVEDIAARLNIPVTEVNPRDAKACVVHGGELKNMASDHLDDILKHHTEIVFARTSPQQKLIIVEGFQRQGAIVAVTGDGVNDSPALKKADIGVAMGIAGSDVSKQAADMILLDDNFASIVTGVEEGRLIFDNLKKSIAYTLTSKIPEMSPFLFFVIAGIPLALGTVTILCIDLGTDMVPAISLAYEGPESDIMKRQPRNAKTDKLVNERLISMAYGQIGMMQAVGGFFTYFVILAENGFLPLFLIGLRVHWDDPYNNDLEDSYGQQWTYERRKIVEYTCHTAFFVSIVIVQWTDLIICKTRTNSLIHQGMKNKVLNFGLLEETALAAFLSYCPGMDIAVRMYPLKPWWWLCPVPYSLLIFVYDEIRKYHLRRNPGEILLLCFQALYGCPGPNQYNLSLEGREQYELAATSEQGNKKSKSKGKKDKDKDMDELKKEVDLDDHRLSLEDLSRKYGTNLTRGLTASRAKEILARDGPNALTPPPTTPEWVKFCKQLFGGFSTLLWIGAILCFLAYGIQAASEDEPANDNLYLGIVLSAVVMITGCFSYYQEAKSSKIMDSFKNLVPQQALVIRDGEKMSINAEEVAVGDLVEVKGGDRIPADLRIISAHGCKVDNSSLTGESEPQTRTPDFSNDNPLETRNIAFFSTNCVEGTARGIVINTGDRTVMGRIATLASGLEVGRTPISIEIEHFIHIITGVAVFLGVSFFILSLILGYSWLEAVIFLIGIIVANVPEGLLATVTVCLTLTAKRMAKKNCLVKNLEAVETLGSTSTICSDKTGTLTQNRMTVAHMWFDNQIHEADTTENQSGTSFDRSSATWAALARIAGLCNRAVFLADQDNVPILKRDTAGDASESALLKCIELCCGSVKDMRDKYTKIAEIPFNSTNKYQLSIHKNSNEGESKHLLVMKGAPERILDRCSTIMLQGKEQPLDDEMKDAFQNAYLELGGLGERVLGFCHYSLPDDQFPEDFQFDTDEVNFPTENLCFVGLMSMIDPPRAAVPDAVGKCRSAGIKVIMVTGDHPITAKAIAKGVGIISEGNETVEDIAARLNIPINEVNPRDAKACVVHGGDLKDLTAEQLDDVLKHHTEIVFARTSPQQKLIIVEGCQRQGAIVAVTGDGVNDSPALKKADIGVAMGIAGSDVSKQAADMILLDDNFASIVTGVEEGRLIFDNLKKSIAYTLTSNIPEITPFLLFIIANIPLPLGTVTILCIDLGTDMVPAISLAYEAAESDIMKRQPRNPKTDKLVNERLISMAYGQIGMIQALAGFFTYFVILAENGFLPSTLLGIRVFWDDKYINDLEDSYGQQWTYEQRKIVEFTCHTAFFISIVIVQWADLIICKTRRNSVFQQGMKNKILIFGLFEETALAAFLSYCPGMDVALRMYPLKPNWWFCAFPYSLLIFIYDEIRKLIIRRSPGGFMMDQ</sequence>
<organism evidence="27 28">
    <name type="scientific">Electrophorus voltai</name>
    <dbReference type="NCBI Taxonomy" id="2609070"/>
    <lineage>
        <taxon>Eukaryota</taxon>
        <taxon>Metazoa</taxon>
        <taxon>Chordata</taxon>
        <taxon>Craniata</taxon>
        <taxon>Vertebrata</taxon>
        <taxon>Euteleostomi</taxon>
        <taxon>Actinopterygii</taxon>
        <taxon>Neopterygii</taxon>
        <taxon>Teleostei</taxon>
        <taxon>Ostariophysi</taxon>
        <taxon>Gymnotiformes</taxon>
        <taxon>Gymnotoidei</taxon>
        <taxon>Gymnotidae</taxon>
        <taxon>Electrophorus</taxon>
    </lineage>
</organism>
<feature type="transmembrane region" description="Helical" evidence="25">
    <location>
        <begin position="1837"/>
        <end position="1860"/>
    </location>
</feature>
<dbReference type="Gene3D" id="3.40.1110.10">
    <property type="entry name" value="Calcium-transporting ATPase, cytoplasmic domain N"/>
    <property type="match status" value="4"/>
</dbReference>
<evidence type="ECO:0000256" key="23">
    <source>
        <dbReference type="ARBA" id="ARBA00039740"/>
    </source>
</evidence>
<dbReference type="PRINTS" id="PR00119">
    <property type="entry name" value="CATATPASE"/>
</dbReference>
<dbReference type="InterPro" id="IPR023298">
    <property type="entry name" value="ATPase_P-typ_TM_dom_sf"/>
</dbReference>
<feature type="region of interest" description="Disordered" evidence="24">
    <location>
        <begin position="2767"/>
        <end position="2787"/>
    </location>
</feature>
<keyword evidence="9" id="KW-0479">Metal-binding</keyword>
<feature type="transmembrane region" description="Helical" evidence="25">
    <location>
        <begin position="2382"/>
        <end position="2402"/>
    </location>
</feature>
<evidence type="ECO:0000256" key="16">
    <source>
        <dbReference type="ARBA" id="ARBA00023053"/>
    </source>
</evidence>
<evidence type="ECO:0000256" key="17">
    <source>
        <dbReference type="ARBA" id="ARBA00023065"/>
    </source>
</evidence>
<evidence type="ECO:0000256" key="13">
    <source>
        <dbReference type="ARBA" id="ARBA00022958"/>
    </source>
</evidence>
<dbReference type="FunFam" id="1.20.1110.10:FF:000096">
    <property type="entry name" value="Na+/K+ ATPase alpha subunit isoform 1"/>
    <property type="match status" value="1"/>
</dbReference>
<evidence type="ECO:0000256" key="18">
    <source>
        <dbReference type="ARBA" id="ARBA00023136"/>
    </source>
</evidence>
<evidence type="ECO:0000256" key="24">
    <source>
        <dbReference type="SAM" id="MobiDB-lite"/>
    </source>
</evidence>
<feature type="transmembrane region" description="Helical" evidence="25">
    <location>
        <begin position="1402"/>
        <end position="1425"/>
    </location>
</feature>
<keyword evidence="3" id="KW-0813">Transport</keyword>
<feature type="transmembrane region" description="Helical" evidence="25">
    <location>
        <begin position="3537"/>
        <end position="3553"/>
    </location>
</feature>
<feature type="transmembrane region" description="Helical" evidence="25">
    <location>
        <begin position="1612"/>
        <end position="1634"/>
    </location>
</feature>
<comment type="similarity">
    <text evidence="2">Belongs to the cation transport ATPase (P-type) (TC 3.A.3) family. Type IIC subfamily.</text>
</comment>
<feature type="transmembrane region" description="Helical" evidence="25">
    <location>
        <begin position="693"/>
        <end position="716"/>
    </location>
</feature>
<dbReference type="SUPFAM" id="SSF56784">
    <property type="entry name" value="HAD-like"/>
    <property type="match status" value="4"/>
</dbReference>
<dbReference type="FunFam" id="1.20.1110.10:FF:000095">
    <property type="entry name" value="Sodium/potassium-transporting ATPase subunit alpha-1"/>
    <property type="match status" value="7"/>
</dbReference>
<dbReference type="SUPFAM" id="SSF81653">
    <property type="entry name" value="Calcium ATPase, transduction domain A"/>
    <property type="match status" value="4"/>
</dbReference>
<evidence type="ECO:0000256" key="14">
    <source>
        <dbReference type="ARBA" id="ARBA00022967"/>
    </source>
</evidence>
<dbReference type="SUPFAM" id="SSF81660">
    <property type="entry name" value="Metal cation-transporting ATPase, ATP-binding domain N"/>
    <property type="match status" value="4"/>
</dbReference>
<dbReference type="InterPro" id="IPR044492">
    <property type="entry name" value="P_typ_ATPase_HD_dom"/>
</dbReference>
<keyword evidence="16" id="KW-0915">Sodium</keyword>
<dbReference type="InterPro" id="IPR004014">
    <property type="entry name" value="ATPase_P-typ_cation-transptr_N"/>
</dbReference>
<feature type="transmembrane region" description="Helical" evidence="25">
    <location>
        <begin position="2648"/>
        <end position="2670"/>
    </location>
</feature>
<keyword evidence="8 25" id="KW-0812">Transmembrane</keyword>
<evidence type="ECO:0000256" key="22">
    <source>
        <dbReference type="ARBA" id="ARBA00039096"/>
    </source>
</evidence>
<dbReference type="FunFam" id="2.70.150.10:FF:000106">
    <property type="entry name" value="Sodium/potassium-transporting ATPase subunit alpha"/>
    <property type="match status" value="3"/>
</dbReference>
<evidence type="ECO:0000256" key="3">
    <source>
        <dbReference type="ARBA" id="ARBA00022448"/>
    </source>
</evidence>
<dbReference type="Pfam" id="PF00690">
    <property type="entry name" value="Cation_ATPase_N"/>
    <property type="match status" value="2"/>
</dbReference>
<dbReference type="Pfam" id="PF00689">
    <property type="entry name" value="Cation_ATPase_C"/>
    <property type="match status" value="4"/>
</dbReference>
<keyword evidence="11" id="KW-0067">ATP-binding</keyword>
<protein>
    <recommendedName>
        <fullName evidence="23">Sodium/potassium-transporting ATPase subunit alpha-1</fullName>
        <ecNumber evidence="22">7.2.2.13</ecNumber>
    </recommendedName>
</protein>
<dbReference type="CDD" id="cd02608">
    <property type="entry name" value="P-type_ATPase_Na-K_like"/>
    <property type="match status" value="2"/>
</dbReference>
<keyword evidence="18 25" id="KW-0472">Membrane</keyword>
<dbReference type="Gene3D" id="3.40.50.1000">
    <property type="entry name" value="HAD superfamily/HAD-like"/>
    <property type="match status" value="2"/>
</dbReference>
<evidence type="ECO:0000313" key="27">
    <source>
        <dbReference type="EMBL" id="KAK1802786.1"/>
    </source>
</evidence>
<dbReference type="FunFam" id="3.40.1110.10:FF:000001">
    <property type="entry name" value="Sodium/potassium-transporting ATPase subunit alpha"/>
    <property type="match status" value="4"/>
</dbReference>
<name>A0AAD9E2I6_9TELE</name>
<dbReference type="GO" id="GO:0006883">
    <property type="term" value="P:intracellular sodium ion homeostasis"/>
    <property type="evidence" value="ECO:0007669"/>
    <property type="project" value="TreeGrafter"/>
</dbReference>
<dbReference type="GO" id="GO:0005391">
    <property type="term" value="F:P-type sodium:potassium-exchanging transporter activity"/>
    <property type="evidence" value="ECO:0007669"/>
    <property type="project" value="UniProtKB-EC"/>
</dbReference>
<keyword evidence="12" id="KW-0460">Magnesium</keyword>
<feature type="transmembrane region" description="Helical" evidence="25">
    <location>
        <begin position="1646"/>
        <end position="1665"/>
    </location>
</feature>
<evidence type="ECO:0000256" key="2">
    <source>
        <dbReference type="ARBA" id="ARBA00006934"/>
    </source>
</evidence>
<proteinExistence type="inferred from homology"/>
<keyword evidence="17" id="KW-0406">Ion transport</keyword>
<keyword evidence="5" id="KW-0633">Potassium transport</keyword>
<keyword evidence="10" id="KW-0547">Nucleotide-binding</keyword>
<dbReference type="SFLD" id="SFLDF00027">
    <property type="entry name" value="p-type_atpase"/>
    <property type="match status" value="4"/>
</dbReference>
<dbReference type="Gene3D" id="1.20.1110.10">
    <property type="entry name" value="Calcium-transporting ATPase, transmembrane domain"/>
    <property type="match status" value="7"/>
</dbReference>
<evidence type="ECO:0000256" key="11">
    <source>
        <dbReference type="ARBA" id="ARBA00022840"/>
    </source>
</evidence>
<evidence type="ECO:0000256" key="1">
    <source>
        <dbReference type="ARBA" id="ARBA00004415"/>
    </source>
</evidence>
<dbReference type="GO" id="GO:1902600">
    <property type="term" value="P:proton transmembrane transport"/>
    <property type="evidence" value="ECO:0007669"/>
    <property type="project" value="TreeGrafter"/>
</dbReference>
<accession>A0AAD9E2I6</accession>
<evidence type="ECO:0000313" key="28">
    <source>
        <dbReference type="Proteomes" id="UP001239994"/>
    </source>
</evidence>
<dbReference type="InterPro" id="IPR008250">
    <property type="entry name" value="ATPase_P-typ_transduc_dom_A_sf"/>
</dbReference>
<evidence type="ECO:0000259" key="26">
    <source>
        <dbReference type="SMART" id="SM00831"/>
    </source>
</evidence>
<dbReference type="EMBL" id="JAROKS010000006">
    <property type="protein sequence ID" value="KAK1802786.1"/>
    <property type="molecule type" value="Genomic_DNA"/>
</dbReference>
<dbReference type="InterPro" id="IPR050510">
    <property type="entry name" value="Cation_transp_ATPase_P-type"/>
</dbReference>
<evidence type="ECO:0000256" key="8">
    <source>
        <dbReference type="ARBA" id="ARBA00022692"/>
    </source>
</evidence>
<dbReference type="SUPFAM" id="SSF81665">
    <property type="entry name" value="Calcium ATPase, transmembrane domain M"/>
    <property type="match status" value="4"/>
</dbReference>
<evidence type="ECO:0000256" key="10">
    <source>
        <dbReference type="ARBA" id="ARBA00022741"/>
    </source>
</evidence>
<dbReference type="Gene3D" id="4.10.6.10">
    <property type="entry name" value="Fusion Protein Of Alpha-na,k-atpase With Glutathione S-transferase, Domain 3"/>
    <property type="match status" value="1"/>
</dbReference>
<feature type="transmembrane region" description="Helical" evidence="25">
    <location>
        <begin position="3465"/>
        <end position="3484"/>
    </location>
</feature>
<evidence type="ECO:0000256" key="25">
    <source>
        <dbReference type="SAM" id="Phobius"/>
    </source>
</evidence>
<dbReference type="InterPro" id="IPR001757">
    <property type="entry name" value="P_typ_ATPase"/>
</dbReference>
<gene>
    <name evidence="27" type="ORF">P4O66_021320</name>
</gene>
<dbReference type="NCBIfam" id="TIGR01494">
    <property type="entry name" value="ATPase_P-type"/>
    <property type="match status" value="8"/>
</dbReference>
<evidence type="ECO:0000256" key="19">
    <source>
        <dbReference type="ARBA" id="ARBA00023201"/>
    </source>
</evidence>
<feature type="transmembrane region" description="Helical" evidence="25">
    <location>
        <begin position="786"/>
        <end position="806"/>
    </location>
</feature>
<dbReference type="PANTHER" id="PTHR43294">
    <property type="entry name" value="SODIUM/POTASSIUM-TRANSPORTING ATPASE SUBUNIT ALPHA"/>
    <property type="match status" value="1"/>
</dbReference>
<dbReference type="GO" id="GO:0046872">
    <property type="term" value="F:metal ion binding"/>
    <property type="evidence" value="ECO:0007669"/>
    <property type="project" value="UniProtKB-KW"/>
</dbReference>
<reference evidence="27" key="1">
    <citation type="submission" date="2023-03" db="EMBL/GenBank/DDBJ databases">
        <title>Electrophorus voltai genome.</title>
        <authorList>
            <person name="Bian C."/>
        </authorList>
    </citation>
    <scope>NUCLEOTIDE SEQUENCE</scope>
    <source>
        <strain evidence="27">CB-2022</strain>
        <tissue evidence="27">Muscle</tissue>
    </source>
</reference>
<feature type="transmembrane region" description="Helical" evidence="25">
    <location>
        <begin position="933"/>
        <end position="956"/>
    </location>
</feature>
<evidence type="ECO:0000256" key="15">
    <source>
        <dbReference type="ARBA" id="ARBA00022989"/>
    </source>
</evidence>
<evidence type="ECO:0000256" key="6">
    <source>
        <dbReference type="ARBA" id="ARBA00022553"/>
    </source>
</evidence>
<feature type="transmembrane region" description="Helical" evidence="25">
    <location>
        <begin position="903"/>
        <end position="927"/>
    </location>
</feature>
<dbReference type="InterPro" id="IPR036412">
    <property type="entry name" value="HAD-like_sf"/>
</dbReference>
<feature type="region of interest" description="Disordered" evidence="24">
    <location>
        <begin position="2562"/>
        <end position="2584"/>
    </location>
</feature>
<comment type="subcellular location">
    <subcellularLocation>
        <location evidence="1">Cell membrane</location>
        <location evidence="1">Sarcolemma</location>
        <topology evidence="1">Multi-pass membrane protein</topology>
    </subcellularLocation>
</comment>
<keyword evidence="14" id="KW-1278">Translocase</keyword>
<feature type="region of interest" description="Disordered" evidence="24">
    <location>
        <begin position="826"/>
        <end position="846"/>
    </location>
</feature>
<feature type="transmembrane region" description="Helical" evidence="25">
    <location>
        <begin position="3405"/>
        <end position="3426"/>
    </location>
</feature>
<dbReference type="InterPro" id="IPR005775">
    <property type="entry name" value="P-type_ATPase_IIC"/>
</dbReference>
<dbReference type="NCBIfam" id="TIGR01106">
    <property type="entry name" value="ATPase-IIC_X-K"/>
    <property type="match status" value="4"/>
</dbReference>
<feature type="transmembrane region" description="Helical" evidence="25">
    <location>
        <begin position="2682"/>
        <end position="2701"/>
    </location>
</feature>
<feature type="compositionally biased region" description="Polar residues" evidence="24">
    <location>
        <begin position="826"/>
        <end position="841"/>
    </location>
</feature>
<dbReference type="InterPro" id="IPR059000">
    <property type="entry name" value="ATPase_P-type_domA"/>
</dbReference>
<dbReference type="SFLD" id="SFLDG00002">
    <property type="entry name" value="C1.7:_P-type_atpase_like"/>
    <property type="match status" value="4"/>
</dbReference>
<dbReference type="Proteomes" id="UP001239994">
    <property type="component" value="Unassembled WGS sequence"/>
</dbReference>
<dbReference type="GO" id="GO:0016887">
    <property type="term" value="F:ATP hydrolysis activity"/>
    <property type="evidence" value="ECO:0007669"/>
    <property type="project" value="InterPro"/>
</dbReference>
<dbReference type="InterPro" id="IPR023299">
    <property type="entry name" value="ATPase_P-typ_cyto_dom_N"/>
</dbReference>
<evidence type="ECO:0000256" key="20">
    <source>
        <dbReference type="ARBA" id="ARBA00037422"/>
    </source>
</evidence>
<evidence type="ECO:0000256" key="5">
    <source>
        <dbReference type="ARBA" id="ARBA00022538"/>
    </source>
</evidence>
<keyword evidence="15 25" id="KW-1133">Transmembrane helix</keyword>
<dbReference type="PROSITE" id="PS00154">
    <property type="entry name" value="ATPASE_E1_E2"/>
    <property type="match status" value="4"/>
</dbReference>
<feature type="transmembrane region" description="Helical" evidence="25">
    <location>
        <begin position="164"/>
        <end position="187"/>
    </location>
</feature>
<keyword evidence="13" id="KW-0630">Potassium</keyword>
<feature type="transmembrane region" description="Helical" evidence="25">
    <location>
        <begin position="2873"/>
        <end position="2896"/>
    </location>
</feature>
<dbReference type="PRINTS" id="PR00121">
    <property type="entry name" value="NAKATPASE"/>
</dbReference>
<feature type="domain" description="Cation-transporting P-type ATPase N-terminal" evidence="26">
    <location>
        <begin position="2594"/>
        <end position="2668"/>
    </location>
</feature>
<dbReference type="InterPro" id="IPR018303">
    <property type="entry name" value="ATPase_P-typ_P_site"/>
</dbReference>
<evidence type="ECO:0000256" key="12">
    <source>
        <dbReference type="ARBA" id="ARBA00022842"/>
    </source>
</evidence>
<dbReference type="GO" id="GO:0030007">
    <property type="term" value="P:intracellular potassium ion homeostasis"/>
    <property type="evidence" value="ECO:0007669"/>
    <property type="project" value="TreeGrafter"/>
</dbReference>
<dbReference type="PANTHER" id="PTHR43294:SF9">
    <property type="entry name" value="SODIUM_POTASSIUM-TRANSPORTING ATPASE SUBUNIT ALPHA-1"/>
    <property type="match status" value="1"/>
</dbReference>
<comment type="function">
    <text evidence="20">This is the catalytic component of the active enzyme, which catalyzes the hydrolysis of ATP coupled with the exchange of sodium and potassium ions across the plasma membrane. This action creates the electrochemical gradient of sodium and potassium ions, providing the energy for active transport of various nutrients.</text>
</comment>
<dbReference type="InterPro" id="IPR006068">
    <property type="entry name" value="ATPase_P-typ_cation-transptr_C"/>
</dbReference>
<dbReference type="GO" id="GO:0005886">
    <property type="term" value="C:plasma membrane"/>
    <property type="evidence" value="ECO:0007669"/>
    <property type="project" value="UniProtKB-SubCell"/>
</dbReference>
<dbReference type="Gene3D" id="2.70.150.10">
    <property type="entry name" value="Calcium-transporting ATPase, cytoplasmic transduction domain A"/>
    <property type="match status" value="3"/>
</dbReference>
<dbReference type="InterPro" id="IPR023214">
    <property type="entry name" value="HAD_sf"/>
</dbReference>
<dbReference type="SFLD" id="SFLDS00003">
    <property type="entry name" value="Haloacid_Dehalogenase"/>
    <property type="match status" value="4"/>
</dbReference>
<dbReference type="EC" id="7.2.2.13" evidence="22"/>
<comment type="subunit">
    <text evidence="21">The sodium/potassium-transporting ATPase is composed of a catalytic alpha subunit, an auxiliary non-catalytic beta subunit and an additional regulatory subunit.</text>
</comment>
<feature type="transmembrane region" description="Helical" evidence="25">
    <location>
        <begin position="134"/>
        <end position="158"/>
    </location>
</feature>
<dbReference type="SMART" id="SM00831">
    <property type="entry name" value="Cation_ATPase_N"/>
    <property type="match status" value="2"/>
</dbReference>
<dbReference type="Pfam" id="PF00122">
    <property type="entry name" value="E1-E2_ATPase"/>
    <property type="match status" value="4"/>
</dbReference>
<keyword evidence="6" id="KW-0597">Phosphoprotein</keyword>
<keyword evidence="28" id="KW-1185">Reference proteome</keyword>
<feature type="transmembrane region" description="Helical" evidence="25">
    <location>
        <begin position="1807"/>
        <end position="1831"/>
    </location>
</feature>
<feature type="transmembrane region" description="Helical" evidence="25">
    <location>
        <begin position="2843"/>
        <end position="2867"/>
    </location>
</feature>
<evidence type="ECO:0000256" key="7">
    <source>
        <dbReference type="ARBA" id="ARBA00022607"/>
    </source>
</evidence>